<dbReference type="STRING" id="908937.Prede_0444"/>
<dbReference type="Gene3D" id="3.40.50.200">
    <property type="entry name" value="Peptidase S8/S53 domain"/>
    <property type="match status" value="1"/>
</dbReference>
<feature type="active site" description="Charge relay system" evidence="5">
    <location>
        <position position="279"/>
    </location>
</feature>
<evidence type="ECO:0000256" key="6">
    <source>
        <dbReference type="SAM" id="Phobius"/>
    </source>
</evidence>
<keyword evidence="3 5" id="KW-0378">Hydrolase</keyword>
<dbReference type="PRINTS" id="PR00723">
    <property type="entry name" value="SUBTILISIN"/>
</dbReference>
<feature type="transmembrane region" description="Helical" evidence="6">
    <location>
        <begin position="6"/>
        <end position="23"/>
    </location>
</feature>
<dbReference type="PANTHER" id="PTHR43806">
    <property type="entry name" value="PEPTIDASE S8"/>
    <property type="match status" value="1"/>
</dbReference>
<keyword evidence="6" id="KW-0812">Transmembrane</keyword>
<evidence type="ECO:0000313" key="9">
    <source>
        <dbReference type="Proteomes" id="UP000007820"/>
    </source>
</evidence>
<accession>F9D0F0</accession>
<name>F9D0F0_PREDD</name>
<comment type="caution">
    <text evidence="8">The sequence shown here is derived from an EMBL/GenBank/DDBJ whole genome shotgun (WGS) entry which is preliminary data.</text>
</comment>
<dbReference type="Proteomes" id="UP000007820">
    <property type="component" value="Unassembled WGS sequence"/>
</dbReference>
<reference evidence="8 9" key="1">
    <citation type="submission" date="2011-04" db="EMBL/GenBank/DDBJ databases">
        <authorList>
            <person name="Muzny D."/>
            <person name="Qin X."/>
            <person name="Deng J."/>
            <person name="Jiang H."/>
            <person name="Liu Y."/>
            <person name="Qu J."/>
            <person name="Song X.-Z."/>
            <person name="Zhang L."/>
            <person name="Thornton R."/>
            <person name="Coyle M."/>
            <person name="Francisco L."/>
            <person name="Jackson L."/>
            <person name="Javaid M."/>
            <person name="Korchina V."/>
            <person name="Kovar C."/>
            <person name="Mata R."/>
            <person name="Mathew T."/>
            <person name="Ngo R."/>
            <person name="Nguyen L."/>
            <person name="Nguyen N."/>
            <person name="Okwuonu G."/>
            <person name="Ongeri F."/>
            <person name="Pham C."/>
            <person name="Simmons D."/>
            <person name="Wilczek-Boney K."/>
            <person name="Hale W."/>
            <person name="Jakkamsetti A."/>
            <person name="Pham P."/>
            <person name="Ruth R."/>
            <person name="San Lucas F."/>
            <person name="Warren J."/>
            <person name="Zhang J."/>
            <person name="Zhao Z."/>
            <person name="Zhou C."/>
            <person name="Zhu D."/>
            <person name="Lee S."/>
            <person name="Bess C."/>
            <person name="Blankenburg K."/>
            <person name="Forbes L."/>
            <person name="Fu Q."/>
            <person name="Gubbala S."/>
            <person name="Hirani K."/>
            <person name="Jayaseelan J.C."/>
            <person name="Lara F."/>
            <person name="Munidasa M."/>
            <person name="Palculict T."/>
            <person name="Patil S."/>
            <person name="Pu L.-L."/>
            <person name="Saada N."/>
            <person name="Tang L."/>
            <person name="Weissenberger G."/>
            <person name="Zhu Y."/>
            <person name="Hemphill L."/>
            <person name="Shang Y."/>
            <person name="Youmans B."/>
            <person name="Ayvaz T."/>
            <person name="Ross M."/>
            <person name="Santibanez J."/>
            <person name="Aqrawi P."/>
            <person name="Gross S."/>
            <person name="Joshi V."/>
            <person name="Fowler G."/>
            <person name="Nazareth L."/>
            <person name="Reid J."/>
            <person name="Worley K."/>
            <person name="Petrosino J."/>
            <person name="Highlander S."/>
            <person name="Gibbs R."/>
        </authorList>
    </citation>
    <scope>NUCLEOTIDE SEQUENCE [LARGE SCALE GENOMIC DNA]</scope>
    <source>
        <strain evidence="8 9">DSM 3688</strain>
    </source>
</reference>
<dbReference type="EMBL" id="AFPW01000005">
    <property type="protein sequence ID" value="EGQ16966.1"/>
    <property type="molecule type" value="Genomic_DNA"/>
</dbReference>
<dbReference type="PROSITE" id="PS51892">
    <property type="entry name" value="SUBTILASE"/>
    <property type="match status" value="1"/>
</dbReference>
<dbReference type="EC" id="3.4.21.-" evidence="8"/>
<dbReference type="InterPro" id="IPR017317">
    <property type="entry name" value="Pept_S8_subtilisin_bacteroid-2"/>
</dbReference>
<dbReference type="InterPro" id="IPR015500">
    <property type="entry name" value="Peptidase_S8_subtilisin-rel"/>
</dbReference>
<feature type="domain" description="Peptidase S8/S53" evidence="7">
    <location>
        <begin position="234"/>
        <end position="503"/>
    </location>
</feature>
<organism evidence="8 9">
    <name type="scientific">Prevotella dentalis (strain ATCC 49559 / DSM 3688 / JCM 13448 / NCTC 12043 / ES 2772)</name>
    <name type="common">Mitsuokella dentalis</name>
    <dbReference type="NCBI Taxonomy" id="908937"/>
    <lineage>
        <taxon>Bacteria</taxon>
        <taxon>Pseudomonadati</taxon>
        <taxon>Bacteroidota</taxon>
        <taxon>Bacteroidia</taxon>
        <taxon>Bacteroidales</taxon>
        <taxon>Prevotellaceae</taxon>
        <taxon>Prevotella</taxon>
    </lineage>
</organism>
<feature type="active site" description="Charge relay system" evidence="5">
    <location>
        <position position="457"/>
    </location>
</feature>
<feature type="transmembrane region" description="Helical" evidence="6">
    <location>
        <begin position="44"/>
        <end position="60"/>
    </location>
</feature>
<dbReference type="AlphaFoldDB" id="F9D0F0"/>
<proteinExistence type="inferred from homology"/>
<evidence type="ECO:0000256" key="2">
    <source>
        <dbReference type="ARBA" id="ARBA00022670"/>
    </source>
</evidence>
<evidence type="ECO:0000256" key="3">
    <source>
        <dbReference type="ARBA" id="ARBA00022801"/>
    </source>
</evidence>
<dbReference type="PANTHER" id="PTHR43806:SF67">
    <property type="entry name" value="EGF-LIKE DOMAIN-CONTAINING PROTEIN"/>
    <property type="match status" value="1"/>
</dbReference>
<dbReference type="SUPFAM" id="SSF52743">
    <property type="entry name" value="Subtilisin-like"/>
    <property type="match status" value="1"/>
</dbReference>
<protein>
    <submittedName>
        <fullName evidence="8">Subtilase family exported serine protease</fullName>
        <ecNumber evidence="8">3.4.21.-</ecNumber>
    </submittedName>
</protein>
<dbReference type="InterPro" id="IPR036852">
    <property type="entry name" value="Peptidase_S8/S53_dom_sf"/>
</dbReference>
<dbReference type="PIRSF" id="PIRSF037903">
    <property type="entry name" value="Subtilisin_rel_GFO_2223"/>
    <property type="match status" value="1"/>
</dbReference>
<dbReference type="eggNOG" id="COG1404">
    <property type="taxonomic scope" value="Bacteria"/>
</dbReference>
<sequence>MSDCKITKKIWSFAIFTLLLHVIRRKSHANRSYIEQILRMRKTLLLLLLWVSGASLWAMGAELEAGRGRLWALRADSTAYPDGQFRIYRLALKDKRGTAHSLKHPEKFLSEKALERRYRQGLQVDSTDLPLSERYLRQLAERGFHVIGGSKWNNTVLVKTARTAATDLFTGLPFVAKVTRVFTTPDSIRAERVDTVVADTAALRRPRTHRYGLGQSQIDMLNGARLHAAGFRGEGKLIAIIDGGFMNADKIGYLQQVNIVGQRDMVYPYQADVYRLLDHGTMVLSDMAAHADSLFVGTAPGASFLLLRSEDGRTENLVEEDYWAQAAEYADSVGADIINSSLGYHQFDDKAATHQYREQDGHTALISRTASMLARKGMILVNSAGNEGMRSWKRIGCPGDAEDVLTVAALNKDSVNAAFSSVGPSIDGRVKPDVASRGVGATVIDGSGVITQANGTSFATPILCGMVACLWQALPGKTASQIMDLVRKAGSRADHPDNVFGHGIPDFWKAYQAGLGHEPAAVDN</sequence>
<keyword evidence="4 5" id="KW-0720">Serine protease</keyword>
<keyword evidence="6" id="KW-1133">Transmembrane helix</keyword>
<evidence type="ECO:0000256" key="1">
    <source>
        <dbReference type="ARBA" id="ARBA00011073"/>
    </source>
</evidence>
<dbReference type="InterPro" id="IPR000209">
    <property type="entry name" value="Peptidase_S8/S53_dom"/>
</dbReference>
<keyword evidence="6" id="KW-0472">Membrane</keyword>
<evidence type="ECO:0000259" key="7">
    <source>
        <dbReference type="Pfam" id="PF00082"/>
    </source>
</evidence>
<dbReference type="GO" id="GO:0004252">
    <property type="term" value="F:serine-type endopeptidase activity"/>
    <property type="evidence" value="ECO:0007669"/>
    <property type="project" value="UniProtKB-UniRule"/>
</dbReference>
<evidence type="ECO:0000256" key="5">
    <source>
        <dbReference type="PROSITE-ProRule" id="PRU01240"/>
    </source>
</evidence>
<feature type="active site" description="Charge relay system" evidence="5">
    <location>
        <position position="242"/>
    </location>
</feature>
<dbReference type="Pfam" id="PF00082">
    <property type="entry name" value="Peptidase_S8"/>
    <property type="match status" value="1"/>
</dbReference>
<dbReference type="InterPro" id="IPR050131">
    <property type="entry name" value="Peptidase_S8_subtilisin-like"/>
</dbReference>
<evidence type="ECO:0000256" key="4">
    <source>
        <dbReference type="ARBA" id="ARBA00022825"/>
    </source>
</evidence>
<dbReference type="GO" id="GO:0006508">
    <property type="term" value="P:proteolysis"/>
    <property type="evidence" value="ECO:0007669"/>
    <property type="project" value="UniProtKB-KW"/>
</dbReference>
<gene>
    <name evidence="8" type="ORF">HMPREF9136_0328</name>
</gene>
<keyword evidence="2 5" id="KW-0645">Protease</keyword>
<comment type="similarity">
    <text evidence="1 5">Belongs to the peptidase S8 family.</text>
</comment>
<evidence type="ECO:0000313" key="8">
    <source>
        <dbReference type="EMBL" id="EGQ16966.1"/>
    </source>
</evidence>